<dbReference type="EMBL" id="UZAN01039899">
    <property type="protein sequence ID" value="VDP67616.1"/>
    <property type="molecule type" value="Genomic_DNA"/>
</dbReference>
<dbReference type="SMART" id="SM00248">
    <property type="entry name" value="ANK"/>
    <property type="match status" value="6"/>
</dbReference>
<feature type="repeat" description="ANK" evidence="3">
    <location>
        <begin position="284"/>
        <end position="316"/>
    </location>
</feature>
<dbReference type="AlphaFoldDB" id="A0A183A7B4"/>
<dbReference type="OrthoDB" id="1661883at2759"/>
<proteinExistence type="predicted"/>
<feature type="compositionally biased region" description="Basic and acidic residues" evidence="4">
    <location>
        <begin position="241"/>
        <end position="254"/>
    </location>
</feature>
<protein>
    <submittedName>
        <fullName evidence="7">ANK_REP_REGION domain-containing protein</fullName>
    </submittedName>
</protein>
<evidence type="ECO:0000313" key="7">
    <source>
        <dbReference type="WBParaSite" id="ECPE_0000285201-mRNA-1"/>
    </source>
</evidence>
<keyword evidence="1" id="KW-0677">Repeat</keyword>
<feature type="repeat" description="ANK" evidence="3">
    <location>
        <begin position="355"/>
        <end position="378"/>
    </location>
</feature>
<dbReference type="InterPro" id="IPR002110">
    <property type="entry name" value="Ankyrin_rpt"/>
</dbReference>
<dbReference type="Pfam" id="PF12796">
    <property type="entry name" value="Ank_2"/>
    <property type="match status" value="2"/>
</dbReference>
<dbReference type="PANTHER" id="PTHR24198">
    <property type="entry name" value="ANKYRIN REPEAT AND PROTEIN KINASE DOMAIN-CONTAINING PROTEIN"/>
    <property type="match status" value="1"/>
</dbReference>
<organism evidence="7">
    <name type="scientific">Echinostoma caproni</name>
    <dbReference type="NCBI Taxonomy" id="27848"/>
    <lineage>
        <taxon>Eukaryota</taxon>
        <taxon>Metazoa</taxon>
        <taxon>Spiralia</taxon>
        <taxon>Lophotrochozoa</taxon>
        <taxon>Platyhelminthes</taxon>
        <taxon>Trematoda</taxon>
        <taxon>Digenea</taxon>
        <taxon>Plagiorchiida</taxon>
        <taxon>Echinostomata</taxon>
        <taxon>Echinostomatoidea</taxon>
        <taxon>Echinostomatidae</taxon>
        <taxon>Echinostoma</taxon>
    </lineage>
</organism>
<feature type="region of interest" description="Disordered" evidence="4">
    <location>
        <begin position="229"/>
        <end position="254"/>
    </location>
</feature>
<evidence type="ECO:0000256" key="1">
    <source>
        <dbReference type="ARBA" id="ARBA00022737"/>
    </source>
</evidence>
<sequence length="412" mass="47187">MQYGLKSRRVTVRPVISEDELEPPSYDQIQAIENPNHEPIDSEFAVQQTARKPNTFRIRGNITLGNRRRLSRVAKWMRQSVNSLSTIDEVCRGEGLVGINKRWRWNHQKRTSALLRELQMNPMLPFEVNINTPDAKGNRPIHLVAMSGNLEVFEYLAHLNVDMSCTNKDHQQPIHLAAMKNHSKFLEISHGAEIYVPNLHHSYPVHIALENLSHRCLCVLFENEKRAESAVSVQSPSPEPDLEHTETRRESFASRKRSEMWSNVPVIESYAAPKLSLINLVDSEGDTPLHTAVRAGDLVGIKTCLDNGASILVMQNERETPIHYACSKSDLDAVKIMLESCPSQLKLVMTMANKSGYTPLHLATLYDHVPLLDYLVEKVSLSFWQYFPFQFCKFLQINHCGEYNNFDYRVRR</sequence>
<dbReference type="PROSITE" id="PS50297">
    <property type="entry name" value="ANK_REP_REGION"/>
    <property type="match status" value="3"/>
</dbReference>
<evidence type="ECO:0000256" key="2">
    <source>
        <dbReference type="ARBA" id="ARBA00023043"/>
    </source>
</evidence>
<name>A0A183A7B4_9TREM</name>
<reference evidence="7" key="1">
    <citation type="submission" date="2016-06" db="UniProtKB">
        <authorList>
            <consortium name="WormBaseParasite"/>
        </authorList>
    </citation>
    <scope>IDENTIFICATION</scope>
</reference>
<keyword evidence="6" id="KW-1185">Reference proteome</keyword>
<evidence type="ECO:0000256" key="4">
    <source>
        <dbReference type="SAM" id="MobiDB-lite"/>
    </source>
</evidence>
<gene>
    <name evidence="5" type="ORF">ECPE_LOCUS2849</name>
</gene>
<reference evidence="5 6" key="2">
    <citation type="submission" date="2018-11" db="EMBL/GenBank/DDBJ databases">
        <authorList>
            <consortium name="Pathogen Informatics"/>
        </authorList>
    </citation>
    <scope>NUCLEOTIDE SEQUENCE [LARGE SCALE GENOMIC DNA]</scope>
    <source>
        <strain evidence="5 6">Egypt</strain>
    </source>
</reference>
<dbReference type="Gene3D" id="1.25.40.20">
    <property type="entry name" value="Ankyrin repeat-containing domain"/>
    <property type="match status" value="2"/>
</dbReference>
<evidence type="ECO:0000256" key="3">
    <source>
        <dbReference type="PROSITE-ProRule" id="PRU00023"/>
    </source>
</evidence>
<dbReference type="PANTHER" id="PTHR24198:SF165">
    <property type="entry name" value="ANKYRIN REPEAT-CONTAINING PROTEIN-RELATED"/>
    <property type="match status" value="1"/>
</dbReference>
<dbReference type="SUPFAM" id="SSF48403">
    <property type="entry name" value="Ankyrin repeat"/>
    <property type="match status" value="2"/>
</dbReference>
<feature type="repeat" description="ANK" evidence="3">
    <location>
        <begin position="136"/>
        <end position="168"/>
    </location>
</feature>
<dbReference type="WBParaSite" id="ECPE_0000285201-mRNA-1">
    <property type="protein sequence ID" value="ECPE_0000285201-mRNA-1"/>
    <property type="gene ID" value="ECPE_0000285201"/>
</dbReference>
<evidence type="ECO:0000313" key="5">
    <source>
        <dbReference type="EMBL" id="VDP67616.1"/>
    </source>
</evidence>
<accession>A0A183A7B4</accession>
<dbReference type="InterPro" id="IPR036770">
    <property type="entry name" value="Ankyrin_rpt-contain_sf"/>
</dbReference>
<keyword evidence="2 3" id="KW-0040">ANK repeat</keyword>
<dbReference type="PROSITE" id="PS50088">
    <property type="entry name" value="ANK_REPEAT"/>
    <property type="match status" value="3"/>
</dbReference>
<evidence type="ECO:0000313" key="6">
    <source>
        <dbReference type="Proteomes" id="UP000272942"/>
    </source>
</evidence>
<dbReference type="Proteomes" id="UP000272942">
    <property type="component" value="Unassembled WGS sequence"/>
</dbReference>